<dbReference type="EMBL" id="AYRZ02000010">
    <property type="protein sequence ID" value="PHT70890.1"/>
    <property type="molecule type" value="Genomic_DNA"/>
</dbReference>
<sequence>MDPSINKEEHMDVDQVTCHFNCPFKDVIIMEILCRLPVRYLVQFKCVSKLWNALISDPYFVNKHLNHAKNDPHAPKLLLCKSSFVDYTTSIYSCPLSSIQLIDKLQNLIPPSSSEIIIFCTYNAWLLSVLLVKLFNNPYICCGTPPQENQYYFLNQNFQCRIIIVWNWVVTQLLVTI</sequence>
<accession>A0A2G2YMD1</accession>
<dbReference type="PANTHER" id="PTHR31672:SF13">
    <property type="entry name" value="F-BOX PROTEIN CPR30-LIKE"/>
    <property type="match status" value="1"/>
</dbReference>
<gene>
    <name evidence="2" type="ORF">T459_25994</name>
</gene>
<dbReference type="Proteomes" id="UP000222542">
    <property type="component" value="Unassembled WGS sequence"/>
</dbReference>
<dbReference type="SMART" id="SM00256">
    <property type="entry name" value="FBOX"/>
    <property type="match status" value="1"/>
</dbReference>
<evidence type="ECO:0000313" key="2">
    <source>
        <dbReference type="EMBL" id="PHT70890.1"/>
    </source>
</evidence>
<organism evidence="2 3">
    <name type="scientific">Capsicum annuum</name>
    <name type="common">Capsicum pepper</name>
    <dbReference type="NCBI Taxonomy" id="4072"/>
    <lineage>
        <taxon>Eukaryota</taxon>
        <taxon>Viridiplantae</taxon>
        <taxon>Streptophyta</taxon>
        <taxon>Embryophyta</taxon>
        <taxon>Tracheophyta</taxon>
        <taxon>Spermatophyta</taxon>
        <taxon>Magnoliopsida</taxon>
        <taxon>eudicotyledons</taxon>
        <taxon>Gunneridae</taxon>
        <taxon>Pentapetalae</taxon>
        <taxon>asterids</taxon>
        <taxon>lamiids</taxon>
        <taxon>Solanales</taxon>
        <taxon>Solanaceae</taxon>
        <taxon>Solanoideae</taxon>
        <taxon>Capsiceae</taxon>
        <taxon>Capsicum</taxon>
    </lineage>
</organism>
<reference evidence="2 3" key="2">
    <citation type="journal article" date="2017" name="Genome Biol.">
        <title>New reference genome sequences of hot pepper reveal the massive evolution of plant disease-resistance genes by retroduplication.</title>
        <authorList>
            <person name="Kim S."/>
            <person name="Park J."/>
            <person name="Yeom S.I."/>
            <person name="Kim Y.M."/>
            <person name="Seo E."/>
            <person name="Kim K.T."/>
            <person name="Kim M.S."/>
            <person name="Lee J.M."/>
            <person name="Cheong K."/>
            <person name="Shin H.S."/>
            <person name="Kim S.B."/>
            <person name="Han K."/>
            <person name="Lee J."/>
            <person name="Park M."/>
            <person name="Lee H.A."/>
            <person name="Lee H.Y."/>
            <person name="Lee Y."/>
            <person name="Oh S."/>
            <person name="Lee J.H."/>
            <person name="Choi E."/>
            <person name="Choi E."/>
            <person name="Lee S.E."/>
            <person name="Jeon J."/>
            <person name="Kim H."/>
            <person name="Choi G."/>
            <person name="Song H."/>
            <person name="Lee J."/>
            <person name="Lee S.C."/>
            <person name="Kwon J.K."/>
            <person name="Lee H.Y."/>
            <person name="Koo N."/>
            <person name="Hong Y."/>
            <person name="Kim R.W."/>
            <person name="Kang W.H."/>
            <person name="Huh J.H."/>
            <person name="Kang B.C."/>
            <person name="Yang T.J."/>
            <person name="Lee Y.H."/>
            <person name="Bennetzen J.L."/>
            <person name="Choi D."/>
        </authorList>
    </citation>
    <scope>NUCLEOTIDE SEQUENCE [LARGE SCALE GENOMIC DNA]</scope>
    <source>
        <strain evidence="3">cv. CM334</strain>
    </source>
</reference>
<dbReference type="Gramene" id="PHT70890">
    <property type="protein sequence ID" value="PHT70890"/>
    <property type="gene ID" value="T459_25994"/>
</dbReference>
<evidence type="ECO:0000259" key="1">
    <source>
        <dbReference type="SMART" id="SM00256"/>
    </source>
</evidence>
<evidence type="ECO:0000313" key="3">
    <source>
        <dbReference type="Proteomes" id="UP000222542"/>
    </source>
</evidence>
<dbReference type="InterPro" id="IPR050796">
    <property type="entry name" value="SCF_F-box_component"/>
</dbReference>
<dbReference type="STRING" id="4072.A0A2G2YMD1"/>
<dbReference type="Pfam" id="PF00646">
    <property type="entry name" value="F-box"/>
    <property type="match status" value="1"/>
</dbReference>
<proteinExistence type="predicted"/>
<dbReference type="InterPro" id="IPR001810">
    <property type="entry name" value="F-box_dom"/>
</dbReference>
<dbReference type="AlphaFoldDB" id="A0A2G2YMD1"/>
<dbReference type="PANTHER" id="PTHR31672">
    <property type="entry name" value="BNACNNG10540D PROTEIN"/>
    <property type="match status" value="1"/>
</dbReference>
<reference evidence="2 3" key="1">
    <citation type="journal article" date="2014" name="Nat. Genet.">
        <title>Genome sequence of the hot pepper provides insights into the evolution of pungency in Capsicum species.</title>
        <authorList>
            <person name="Kim S."/>
            <person name="Park M."/>
            <person name="Yeom S.I."/>
            <person name="Kim Y.M."/>
            <person name="Lee J.M."/>
            <person name="Lee H.A."/>
            <person name="Seo E."/>
            <person name="Choi J."/>
            <person name="Cheong K."/>
            <person name="Kim K.T."/>
            <person name="Jung K."/>
            <person name="Lee G.W."/>
            <person name="Oh S.K."/>
            <person name="Bae C."/>
            <person name="Kim S.B."/>
            <person name="Lee H.Y."/>
            <person name="Kim S.Y."/>
            <person name="Kim M.S."/>
            <person name="Kang B.C."/>
            <person name="Jo Y.D."/>
            <person name="Yang H.B."/>
            <person name="Jeong H.J."/>
            <person name="Kang W.H."/>
            <person name="Kwon J.K."/>
            <person name="Shin C."/>
            <person name="Lim J.Y."/>
            <person name="Park J.H."/>
            <person name="Huh J.H."/>
            <person name="Kim J.S."/>
            <person name="Kim B.D."/>
            <person name="Cohen O."/>
            <person name="Paran I."/>
            <person name="Suh M.C."/>
            <person name="Lee S.B."/>
            <person name="Kim Y.K."/>
            <person name="Shin Y."/>
            <person name="Noh S.J."/>
            <person name="Park J."/>
            <person name="Seo Y.S."/>
            <person name="Kwon S.Y."/>
            <person name="Kim H.A."/>
            <person name="Park J.M."/>
            <person name="Kim H.J."/>
            <person name="Choi S.B."/>
            <person name="Bosland P.W."/>
            <person name="Reeves G."/>
            <person name="Jo S.H."/>
            <person name="Lee B.W."/>
            <person name="Cho H.T."/>
            <person name="Choi H.S."/>
            <person name="Lee M.S."/>
            <person name="Yu Y."/>
            <person name="Do Choi Y."/>
            <person name="Park B.S."/>
            <person name="van Deynze A."/>
            <person name="Ashrafi H."/>
            <person name="Hill T."/>
            <person name="Kim W.T."/>
            <person name="Pai H.S."/>
            <person name="Ahn H.K."/>
            <person name="Yeam I."/>
            <person name="Giovannoni J.J."/>
            <person name="Rose J.K."/>
            <person name="Sorensen I."/>
            <person name="Lee S.J."/>
            <person name="Kim R.W."/>
            <person name="Choi I.Y."/>
            <person name="Choi B.S."/>
            <person name="Lim J.S."/>
            <person name="Lee Y.H."/>
            <person name="Choi D."/>
        </authorList>
    </citation>
    <scope>NUCLEOTIDE SEQUENCE [LARGE SCALE GENOMIC DNA]</scope>
    <source>
        <strain evidence="3">cv. CM334</strain>
    </source>
</reference>
<comment type="caution">
    <text evidence="2">The sequence shown here is derived from an EMBL/GenBank/DDBJ whole genome shotgun (WGS) entry which is preliminary data.</text>
</comment>
<feature type="domain" description="F-box" evidence="1">
    <location>
        <begin position="24"/>
        <end position="64"/>
    </location>
</feature>
<protein>
    <recommendedName>
        <fullName evidence="1">F-box domain-containing protein</fullName>
    </recommendedName>
</protein>
<dbReference type="InterPro" id="IPR036047">
    <property type="entry name" value="F-box-like_dom_sf"/>
</dbReference>
<dbReference type="Gene3D" id="1.20.1280.50">
    <property type="match status" value="1"/>
</dbReference>
<keyword evidence="3" id="KW-1185">Reference proteome</keyword>
<name>A0A2G2YMD1_CAPAN</name>
<dbReference type="CDD" id="cd22157">
    <property type="entry name" value="F-box_AtFBW1-like"/>
    <property type="match status" value="1"/>
</dbReference>
<dbReference type="SUPFAM" id="SSF81383">
    <property type="entry name" value="F-box domain"/>
    <property type="match status" value="1"/>
</dbReference>